<sequence>MAFGAGVWTAPAQAGPRFDGWTVSCVDVAKSDPKPHAKAVATPPDCRAASQDAPAAGAEALSAAVTRGGAKEAQPMLAFSVRRPASPLARARLALAVDGGTPVRLAPGADVTVTPAENDPAVTEVRLSEGAARRLLPFLRRGKVLTVEILGEADGSVGAELALPGLQAAFAEIDRAQGRVDKPEALVALVGGGTPAALSGKVRDVGREAIPQRLRTVMMDRDCPVWDRNEDDPSFLADESFAADLGDGRTLWSIVCSSGGYNVEFALFIEDPSKAADRFETLLFATFLESIGWTGVDTLTNVAYDPDRKQLTAFEKGRAAGDCGVVGTWEWGGAAFRMVEFRAKEECDGVGEPGKFPIVFRGER</sequence>
<gene>
    <name evidence="1" type="ORF">GCM10008171_04280</name>
</gene>
<dbReference type="Pfam" id="PF06674">
    <property type="entry name" value="DUF1176"/>
    <property type="match status" value="1"/>
</dbReference>
<dbReference type="AlphaFoldDB" id="A0A9W6N1S2"/>
<dbReference type="Proteomes" id="UP001143364">
    <property type="component" value="Unassembled WGS sequence"/>
</dbReference>
<protein>
    <recommendedName>
        <fullName evidence="3">DUF1176 domain-containing protein</fullName>
    </recommendedName>
</protein>
<keyword evidence="2" id="KW-1185">Reference proteome</keyword>
<dbReference type="InterPro" id="IPR038696">
    <property type="entry name" value="IalB_sf"/>
</dbReference>
<evidence type="ECO:0008006" key="3">
    <source>
        <dbReference type="Google" id="ProtNLM"/>
    </source>
</evidence>
<reference evidence="1" key="2">
    <citation type="submission" date="2023-01" db="EMBL/GenBank/DDBJ databases">
        <authorList>
            <person name="Sun Q."/>
            <person name="Evtushenko L."/>
        </authorList>
    </citation>
    <scope>NUCLEOTIDE SEQUENCE</scope>
    <source>
        <strain evidence="1">VKM B-2555</strain>
    </source>
</reference>
<dbReference type="InterPro" id="IPR009560">
    <property type="entry name" value="DUF1176"/>
</dbReference>
<organism evidence="1 2">
    <name type="scientific">Methylopila jiangsuensis</name>
    <dbReference type="NCBI Taxonomy" id="586230"/>
    <lineage>
        <taxon>Bacteria</taxon>
        <taxon>Pseudomonadati</taxon>
        <taxon>Pseudomonadota</taxon>
        <taxon>Alphaproteobacteria</taxon>
        <taxon>Hyphomicrobiales</taxon>
        <taxon>Methylopilaceae</taxon>
        <taxon>Methylopila</taxon>
    </lineage>
</organism>
<evidence type="ECO:0000313" key="1">
    <source>
        <dbReference type="EMBL" id="GLK75174.1"/>
    </source>
</evidence>
<name>A0A9W6N1S2_9HYPH</name>
<evidence type="ECO:0000313" key="2">
    <source>
        <dbReference type="Proteomes" id="UP001143364"/>
    </source>
</evidence>
<proteinExistence type="predicted"/>
<comment type="caution">
    <text evidence="1">The sequence shown here is derived from an EMBL/GenBank/DDBJ whole genome shotgun (WGS) entry which is preliminary data.</text>
</comment>
<reference evidence="1" key="1">
    <citation type="journal article" date="2014" name="Int. J. Syst. Evol. Microbiol.">
        <title>Complete genome sequence of Corynebacterium casei LMG S-19264T (=DSM 44701T), isolated from a smear-ripened cheese.</title>
        <authorList>
            <consortium name="US DOE Joint Genome Institute (JGI-PGF)"/>
            <person name="Walter F."/>
            <person name="Albersmeier A."/>
            <person name="Kalinowski J."/>
            <person name="Ruckert C."/>
        </authorList>
    </citation>
    <scope>NUCLEOTIDE SEQUENCE</scope>
    <source>
        <strain evidence="1">VKM B-2555</strain>
    </source>
</reference>
<dbReference type="EMBL" id="BSFK01000005">
    <property type="protein sequence ID" value="GLK75174.1"/>
    <property type="molecule type" value="Genomic_DNA"/>
</dbReference>
<dbReference type="Gene3D" id="2.60.40.1880">
    <property type="entry name" value="Invasion associated locus B (IalB) protein"/>
    <property type="match status" value="1"/>
</dbReference>
<accession>A0A9W6N1S2</accession>